<dbReference type="AlphaFoldDB" id="W6M4D9"/>
<evidence type="ECO:0000313" key="2">
    <source>
        <dbReference type="Proteomes" id="UP000035760"/>
    </source>
</evidence>
<dbReference type="EMBL" id="CBTJ020000020">
    <property type="protein sequence ID" value="CDI01459.1"/>
    <property type="molecule type" value="Genomic_DNA"/>
</dbReference>
<reference evidence="1" key="2">
    <citation type="submission" date="2014-03" db="EMBL/GenBank/DDBJ databases">
        <title>Candidatus Competibacter-lineage genomes retrieved from metagenomes reveal functional metabolic diversity.</title>
        <authorList>
            <person name="McIlroy S.J."/>
            <person name="Albertsen M."/>
            <person name="Andresen E.K."/>
            <person name="Saunders A.M."/>
            <person name="Kristiansen R."/>
            <person name="Stokholm-Bjerregaard M."/>
            <person name="Nielsen K.L."/>
            <person name="Nielsen P.H."/>
        </authorList>
    </citation>
    <scope>NUCLEOTIDE SEQUENCE</scope>
    <source>
        <strain evidence="1">Run_A_D11</strain>
    </source>
</reference>
<proteinExistence type="predicted"/>
<comment type="caution">
    <text evidence="1">The sequence shown here is derived from an EMBL/GenBank/DDBJ whole genome shotgun (WGS) entry which is preliminary data.</text>
</comment>
<accession>W6M4D9</accession>
<name>W6M4D9_9GAMM</name>
<gene>
    <name evidence="1" type="ORF">BN873_150247</name>
</gene>
<evidence type="ECO:0000313" key="1">
    <source>
        <dbReference type="EMBL" id="CDI01459.1"/>
    </source>
</evidence>
<sequence>MSLSHTTQQQLVAIRERAPVKAWIDFYAVTAFRGI</sequence>
<keyword evidence="2" id="KW-1185">Reference proteome</keyword>
<dbReference type="STRING" id="1400863.BN873_150247"/>
<protein>
    <submittedName>
        <fullName evidence="1">Uncharacterized protein</fullName>
    </submittedName>
</protein>
<dbReference type="Proteomes" id="UP000035760">
    <property type="component" value="Unassembled WGS sequence"/>
</dbReference>
<reference evidence="1" key="1">
    <citation type="submission" date="2013-07" db="EMBL/GenBank/DDBJ databases">
        <authorList>
            <person name="McIlroy S."/>
        </authorList>
    </citation>
    <scope>NUCLEOTIDE SEQUENCE [LARGE SCALE GENOMIC DNA]</scope>
    <source>
        <strain evidence="1">Run_A_D11</strain>
    </source>
</reference>
<organism evidence="1 2">
    <name type="scientific">Candidatus Competibacter denitrificans Run_A_D11</name>
    <dbReference type="NCBI Taxonomy" id="1400863"/>
    <lineage>
        <taxon>Bacteria</taxon>
        <taxon>Pseudomonadati</taxon>
        <taxon>Pseudomonadota</taxon>
        <taxon>Gammaproteobacteria</taxon>
        <taxon>Candidatus Competibacteraceae</taxon>
        <taxon>Candidatus Competibacter</taxon>
    </lineage>
</organism>